<evidence type="ECO:0000256" key="2">
    <source>
        <dbReference type="SAM" id="Phobius"/>
    </source>
</evidence>
<feature type="transmembrane region" description="Helical" evidence="2">
    <location>
        <begin position="117"/>
        <end position="143"/>
    </location>
</feature>
<protein>
    <submittedName>
        <fullName evidence="4">Major facilitator superfamily protein</fullName>
    </submittedName>
</protein>
<keyword evidence="2" id="KW-0472">Membrane</keyword>
<feature type="signal peptide" evidence="3">
    <location>
        <begin position="1"/>
        <end position="23"/>
    </location>
</feature>
<accession>A0A5A7R0G8</accession>
<name>A0A5A7R0G8_STRAF</name>
<dbReference type="InterPro" id="IPR036259">
    <property type="entry name" value="MFS_trans_sf"/>
</dbReference>
<evidence type="ECO:0000256" key="1">
    <source>
        <dbReference type="ARBA" id="ARBA00044504"/>
    </source>
</evidence>
<dbReference type="EMBL" id="BKCP01009181">
    <property type="protein sequence ID" value="GER50217.1"/>
    <property type="molecule type" value="Genomic_DNA"/>
</dbReference>
<gene>
    <name evidence="4" type="ORF">STAS_27508</name>
</gene>
<evidence type="ECO:0000313" key="4">
    <source>
        <dbReference type="EMBL" id="GER50217.1"/>
    </source>
</evidence>
<evidence type="ECO:0000313" key="5">
    <source>
        <dbReference type="Proteomes" id="UP000325081"/>
    </source>
</evidence>
<comment type="caution">
    <text evidence="4">The sequence shown here is derived from an EMBL/GenBank/DDBJ whole genome shotgun (WGS) entry which is preliminary data.</text>
</comment>
<evidence type="ECO:0000256" key="3">
    <source>
        <dbReference type="SAM" id="SignalP"/>
    </source>
</evidence>
<keyword evidence="5" id="KW-1185">Reference proteome</keyword>
<dbReference type="Gene3D" id="1.20.1250.20">
    <property type="entry name" value="MFS general substrate transporter like domains"/>
    <property type="match status" value="1"/>
</dbReference>
<dbReference type="AlphaFoldDB" id="A0A5A7R0G8"/>
<proteinExistence type="inferred from homology"/>
<feature type="transmembrane region" description="Helical" evidence="2">
    <location>
        <begin position="85"/>
        <end position="105"/>
    </location>
</feature>
<dbReference type="OrthoDB" id="419616at2759"/>
<dbReference type="Proteomes" id="UP000325081">
    <property type="component" value="Unassembled WGS sequence"/>
</dbReference>
<feature type="transmembrane region" description="Helical" evidence="2">
    <location>
        <begin position="45"/>
        <end position="65"/>
    </location>
</feature>
<dbReference type="SUPFAM" id="SSF103473">
    <property type="entry name" value="MFS general substrate transporter"/>
    <property type="match status" value="1"/>
</dbReference>
<feature type="chain" id="PRO_5022658340" evidence="3">
    <location>
        <begin position="24"/>
        <end position="153"/>
    </location>
</feature>
<keyword evidence="2" id="KW-0812">Transmembrane</keyword>
<keyword evidence="2" id="KW-1133">Transmembrane helix</keyword>
<organism evidence="4 5">
    <name type="scientific">Striga asiatica</name>
    <name type="common">Asiatic witchweed</name>
    <name type="synonym">Buchnera asiatica</name>
    <dbReference type="NCBI Taxonomy" id="4170"/>
    <lineage>
        <taxon>Eukaryota</taxon>
        <taxon>Viridiplantae</taxon>
        <taxon>Streptophyta</taxon>
        <taxon>Embryophyta</taxon>
        <taxon>Tracheophyta</taxon>
        <taxon>Spermatophyta</taxon>
        <taxon>Magnoliopsida</taxon>
        <taxon>eudicotyledons</taxon>
        <taxon>Gunneridae</taxon>
        <taxon>Pentapetalae</taxon>
        <taxon>asterids</taxon>
        <taxon>lamiids</taxon>
        <taxon>Lamiales</taxon>
        <taxon>Orobanchaceae</taxon>
        <taxon>Buchnereae</taxon>
        <taxon>Striga</taxon>
    </lineage>
</organism>
<reference evidence="5" key="1">
    <citation type="journal article" date="2019" name="Curr. Biol.">
        <title>Genome Sequence of Striga asiatica Provides Insight into the Evolution of Plant Parasitism.</title>
        <authorList>
            <person name="Yoshida S."/>
            <person name="Kim S."/>
            <person name="Wafula E.K."/>
            <person name="Tanskanen J."/>
            <person name="Kim Y.M."/>
            <person name="Honaas L."/>
            <person name="Yang Z."/>
            <person name="Spallek T."/>
            <person name="Conn C.E."/>
            <person name="Ichihashi Y."/>
            <person name="Cheong K."/>
            <person name="Cui S."/>
            <person name="Der J.P."/>
            <person name="Gundlach H."/>
            <person name="Jiao Y."/>
            <person name="Hori C."/>
            <person name="Ishida J.K."/>
            <person name="Kasahara H."/>
            <person name="Kiba T."/>
            <person name="Kim M.S."/>
            <person name="Koo N."/>
            <person name="Laohavisit A."/>
            <person name="Lee Y.H."/>
            <person name="Lumba S."/>
            <person name="McCourt P."/>
            <person name="Mortimer J.C."/>
            <person name="Mutuku J.M."/>
            <person name="Nomura T."/>
            <person name="Sasaki-Sekimoto Y."/>
            <person name="Seto Y."/>
            <person name="Wang Y."/>
            <person name="Wakatake T."/>
            <person name="Sakakibara H."/>
            <person name="Demura T."/>
            <person name="Yamaguchi S."/>
            <person name="Yoneyama K."/>
            <person name="Manabe R.I."/>
            <person name="Nelson D.C."/>
            <person name="Schulman A.H."/>
            <person name="Timko M.P."/>
            <person name="dePamphilis C.W."/>
            <person name="Choi D."/>
            <person name="Shirasu K."/>
        </authorList>
    </citation>
    <scope>NUCLEOTIDE SEQUENCE [LARGE SCALE GENOMIC DNA]</scope>
    <source>
        <strain evidence="5">cv. UVA1</strain>
    </source>
</reference>
<keyword evidence="3" id="KW-0732">Signal</keyword>
<comment type="similarity">
    <text evidence="1">Belongs to the major facilitator superfamily. Phosphate:H(+) symporter (TC 2.A.1.9) family.</text>
</comment>
<sequence length="153" mass="16410">MENLGRLSHLFAAVFMSNMAAYAVNPAITDVIVEAVCGGKQECSLAIYLTGVQLADIKYVVCVGIRRSLLRSLVSKQSGPHEQGIAQGCILGITSLGNLLSPIVYSPLSALFLAEDAPFYFPGFSIFCVGLAYLIGSILSVFIKIHIGRRSRV</sequence>